<comment type="caution">
    <text evidence="1">The sequence shown here is derived from an EMBL/GenBank/DDBJ whole genome shotgun (WGS) entry which is preliminary data.</text>
</comment>
<name>A0A225DRT4_9BACT</name>
<dbReference type="EMBL" id="NIDE01000011">
    <property type="protein sequence ID" value="OWK39095.1"/>
    <property type="molecule type" value="Genomic_DNA"/>
</dbReference>
<dbReference type="AlphaFoldDB" id="A0A225DRT4"/>
<keyword evidence="2" id="KW-1185">Reference proteome</keyword>
<protein>
    <submittedName>
        <fullName evidence="1">Uncharacterized protein</fullName>
    </submittedName>
</protein>
<organism evidence="1 2">
    <name type="scientific">Fimbriiglobus ruber</name>
    <dbReference type="NCBI Taxonomy" id="1908690"/>
    <lineage>
        <taxon>Bacteria</taxon>
        <taxon>Pseudomonadati</taxon>
        <taxon>Planctomycetota</taxon>
        <taxon>Planctomycetia</taxon>
        <taxon>Gemmatales</taxon>
        <taxon>Gemmataceae</taxon>
        <taxon>Fimbriiglobus</taxon>
    </lineage>
</organism>
<sequence length="38" mass="4154">MGGWKSFPLEPAQSPSVVNLTISCGRDISQRILTGYFP</sequence>
<reference evidence="2" key="1">
    <citation type="submission" date="2017-06" db="EMBL/GenBank/DDBJ databases">
        <title>Genome analysis of Fimbriiglobus ruber SP5, the first member of the order Planctomycetales with confirmed chitinolytic capability.</title>
        <authorList>
            <person name="Ravin N.V."/>
            <person name="Rakitin A.L."/>
            <person name="Ivanova A.A."/>
            <person name="Beletsky A.V."/>
            <person name="Kulichevskaya I.S."/>
            <person name="Mardanov A.V."/>
            <person name="Dedysh S.N."/>
        </authorList>
    </citation>
    <scope>NUCLEOTIDE SEQUENCE [LARGE SCALE GENOMIC DNA]</scope>
    <source>
        <strain evidence="2">SP5</strain>
    </source>
</reference>
<accession>A0A225DRT4</accession>
<gene>
    <name evidence="1" type="ORF">FRUB_06177</name>
</gene>
<dbReference type="PROSITE" id="PS51257">
    <property type="entry name" value="PROKAR_LIPOPROTEIN"/>
    <property type="match status" value="1"/>
</dbReference>
<evidence type="ECO:0000313" key="2">
    <source>
        <dbReference type="Proteomes" id="UP000214646"/>
    </source>
</evidence>
<evidence type="ECO:0000313" key="1">
    <source>
        <dbReference type="EMBL" id="OWK39095.1"/>
    </source>
</evidence>
<proteinExistence type="predicted"/>
<dbReference type="Proteomes" id="UP000214646">
    <property type="component" value="Unassembled WGS sequence"/>
</dbReference>